<organism evidence="1 2">
    <name type="scientific">Corynebacterium camporealensis</name>
    <dbReference type="NCBI Taxonomy" id="161896"/>
    <lineage>
        <taxon>Bacteria</taxon>
        <taxon>Bacillati</taxon>
        <taxon>Actinomycetota</taxon>
        <taxon>Actinomycetes</taxon>
        <taxon>Mycobacteriales</taxon>
        <taxon>Corynebacteriaceae</taxon>
        <taxon>Corynebacterium</taxon>
    </lineage>
</organism>
<dbReference type="InterPro" id="IPR004341">
    <property type="entry name" value="CAT_RNA-bd_dom"/>
</dbReference>
<dbReference type="Proteomes" id="UP000033566">
    <property type="component" value="Chromosome"/>
</dbReference>
<dbReference type="Pfam" id="PF03123">
    <property type="entry name" value="CAT_RBD"/>
    <property type="match status" value="1"/>
</dbReference>
<name>A0A0F6QXI4_9CORY</name>
<evidence type="ECO:0000313" key="1">
    <source>
        <dbReference type="EMBL" id="AKE39997.1"/>
    </source>
</evidence>
<dbReference type="InterPro" id="IPR011608">
    <property type="entry name" value="PRD"/>
</dbReference>
<gene>
    <name evidence="1" type="ORF">UL81_10315</name>
</gene>
<dbReference type="KEGG" id="ccj:UL81_10315"/>
<dbReference type="GO" id="GO:0006355">
    <property type="term" value="P:regulation of DNA-templated transcription"/>
    <property type="evidence" value="ECO:0007669"/>
    <property type="project" value="InterPro"/>
</dbReference>
<dbReference type="Pfam" id="PF00874">
    <property type="entry name" value="PRD"/>
    <property type="match status" value="2"/>
</dbReference>
<evidence type="ECO:0000313" key="2">
    <source>
        <dbReference type="Proteomes" id="UP000033566"/>
    </source>
</evidence>
<dbReference type="SUPFAM" id="SSF63520">
    <property type="entry name" value="PTS-regulatory domain, PRD"/>
    <property type="match status" value="2"/>
</dbReference>
<dbReference type="AlphaFoldDB" id="A0A0F6QXI4"/>
<dbReference type="SMART" id="SM01061">
    <property type="entry name" value="CAT_RBD"/>
    <property type="match status" value="1"/>
</dbReference>
<sequence length="275" mass="30118">MQILRVFNNNVVLARRGDSEVVATGRGLGFQAKTGDGIDPERVAKIFVPDSGRDPDHSAEMLAAIPGEFIQLVLEACQKAGVPEEMQSKLTLIVALADHVHAAVTRQTAVTYPLEAEVRHLYSEDFALAQQLLRHINDGLNQPLANTEAVALTLHMVNAHFSVGDLSGTYRMTGLIRQLLDVIGEFFGMKLSNEDVSVARFITHMRYLFVRMADGKQLSSEHSAVGKAISLQYPEAARCAKGLANLIELRMDTPLTKDEVSYITLHVARLGQAEA</sequence>
<dbReference type="OrthoDB" id="9813552at2"/>
<dbReference type="SUPFAM" id="SSF50151">
    <property type="entry name" value="SacY-like RNA-binding domain"/>
    <property type="match status" value="1"/>
</dbReference>
<accession>A0A0F6QXI4</accession>
<keyword evidence="2" id="KW-1185">Reference proteome</keyword>
<dbReference type="PANTHER" id="PTHR30185:SF15">
    <property type="entry name" value="CRYPTIC BETA-GLUCOSIDE BGL OPERON ANTITERMINATOR"/>
    <property type="match status" value="1"/>
</dbReference>
<dbReference type="PATRIC" id="fig|161896.4.peg.2010"/>
<dbReference type="RefSeq" id="WP_035104348.1">
    <property type="nucleotide sequence ID" value="NZ_CP011311.1"/>
</dbReference>
<proteinExistence type="predicted"/>
<dbReference type="STRING" id="161896.UL81_10315"/>
<dbReference type="PROSITE" id="PS51372">
    <property type="entry name" value="PRD_2"/>
    <property type="match status" value="1"/>
</dbReference>
<dbReference type="InterPro" id="IPR036634">
    <property type="entry name" value="PRD_sf"/>
</dbReference>
<dbReference type="GO" id="GO:0003723">
    <property type="term" value="F:RNA binding"/>
    <property type="evidence" value="ECO:0007669"/>
    <property type="project" value="InterPro"/>
</dbReference>
<dbReference type="Gene3D" id="1.10.1790.10">
    <property type="entry name" value="PRD domain"/>
    <property type="match status" value="2"/>
</dbReference>
<dbReference type="Gene3D" id="2.30.24.10">
    <property type="entry name" value="CAT RNA-binding domain"/>
    <property type="match status" value="1"/>
</dbReference>
<protein>
    <submittedName>
        <fullName evidence="1">Transcriptional antiterminator, BglG family</fullName>
    </submittedName>
</protein>
<dbReference type="InterPro" id="IPR050661">
    <property type="entry name" value="BglG_antiterminators"/>
</dbReference>
<dbReference type="InterPro" id="IPR036650">
    <property type="entry name" value="CAT_RNA-bd_dom_sf"/>
</dbReference>
<dbReference type="HOGENOM" id="CLU_078802_0_0_11"/>
<dbReference type="EMBL" id="CP011311">
    <property type="protein sequence ID" value="AKE39997.1"/>
    <property type="molecule type" value="Genomic_DNA"/>
</dbReference>
<reference evidence="1 2" key="1">
    <citation type="journal article" date="2015" name="Genome Announc.">
        <title>Complete Genome Sequence of Corynebacterium camporealensis DSM 44610, Isolated from the Milk of a Manchega Sheep with Subclinical Mastitis.</title>
        <authorList>
            <person name="Ruckert C."/>
            <person name="Albersmeier A."/>
            <person name="Winkler A."/>
            <person name="Tauch A."/>
        </authorList>
    </citation>
    <scope>NUCLEOTIDE SEQUENCE [LARGE SCALE GENOMIC DNA]</scope>
    <source>
        <strain evidence="1 2">DSM 44610</strain>
    </source>
</reference>
<dbReference type="PANTHER" id="PTHR30185">
    <property type="entry name" value="CRYPTIC BETA-GLUCOSIDE BGL OPERON ANTITERMINATOR"/>
    <property type="match status" value="1"/>
</dbReference>